<evidence type="ECO:0000256" key="3">
    <source>
        <dbReference type="ARBA" id="ARBA00010663"/>
    </source>
</evidence>
<keyword evidence="13 14" id="KW-0807">Transducer</keyword>
<feature type="transmembrane region" description="Helical" evidence="15">
    <location>
        <begin position="734"/>
        <end position="752"/>
    </location>
</feature>
<keyword evidence="12" id="KW-0325">Glycoprotein</keyword>
<keyword evidence="8 15" id="KW-1133">Transmembrane helix</keyword>
<keyword evidence="6 14" id="KW-0812">Transmembrane</keyword>
<feature type="transmembrane region" description="Helical" evidence="15">
    <location>
        <begin position="297"/>
        <end position="325"/>
    </location>
</feature>
<dbReference type="FunFam" id="1.20.1070.10:FF:000003">
    <property type="entry name" value="Olfactory receptor"/>
    <property type="match status" value="2"/>
</dbReference>
<feature type="transmembrane region" description="Helical" evidence="15">
    <location>
        <begin position="697"/>
        <end position="722"/>
    </location>
</feature>
<feature type="transmembrane region" description="Helical" evidence="15">
    <location>
        <begin position="870"/>
        <end position="899"/>
    </location>
</feature>
<evidence type="ECO:0000256" key="5">
    <source>
        <dbReference type="ARBA" id="ARBA00022606"/>
    </source>
</evidence>
<dbReference type="Proteomes" id="UP000011518">
    <property type="component" value="Unassembled WGS sequence"/>
</dbReference>
<evidence type="ECO:0000313" key="18">
    <source>
        <dbReference type="Proteomes" id="UP000011518"/>
    </source>
</evidence>
<dbReference type="PROSITE" id="PS50262">
    <property type="entry name" value="G_PROTEIN_RECEP_F1_2"/>
    <property type="match status" value="4"/>
</dbReference>
<sequence>MEQNNDTKVTKFILLGFAGQEKFWHILFIAFLVIYVITLVGNIGMILLIKIDSGLHTPMYFLLQHLAFVDLCYTSAITPKMLQNFIVSDKSISFTSCMVQLLVYGTFVTSDCFLLAAMAVDRYVAICNPLRYPIIMSRRLCIQLLAGSYVMGFLNASANVSFIFSLNFCKSNAINHFFCDEPPILALTCSNIVFDIMLLTALLGTMTQENDTGITEFFLLGFGGQHKYQYVLFVVFLVIYTISMVGNTGMILLINIDSRLQTPMYFFLKHLAFVDICYTSAITPKMLQNFIVENNSISFGGCVIQLLVYGTFATSDSYLLAAMAVDRYVAICKPLHYPIIMSRTFCILLVAGSYIIGSINTSVHTGFTFSLSFCKSNNINHFFCDVPPILALSCYDVSSVLAMEQNNGTEVTEFILLGFAGQERFWHILFIVFLVIYVVTLVGNTGMILLIKIDSGLHTPMYFFLQHLAFVDLCYTSAITPKMLQNFIVSDKSISYTGCVVQLLVYGTFATSDCYILAVMAVDRYVAICKPLRYSIVMSRRLCIQLLVGSYAMSFLNASVNVSFTFLLKFCKSNVINHFFCDEPPILALSCSNIDLNIMLLTVFVGFNLTCTVMVVIFSYIKILAAILKMSSAAGRKKAFSTCASHMTAVTIFYGTLSYMYLHHGTNDVSSVLAMEQNNGTEVTEFILLGFAGQERFWHILFVVFLVIYVVTLVGNTGMILLIKIDSGLHTPMYFFLQHLAFVDLCYTSAITPKMLQNFIVSDKSISYTGCVVQLLVYGTFATSDCYILAVMAVDRYVAICKPLRYSIVMSRRLCIQLLVGSYAMSFLNASVNVSFTFLLKFCKSNVINHFFCDEPPILALSCSNIDLNIMLLTVFVGFILTCAVLVVIFSYIYILAAILKMSSAAGRQKAFSTCASHMTAVTIFYGTLFYMYLHHGTSESQEQEKVASVFYGVIIPMLNPLIYSLRNQDVIKALKKIGKKCF</sequence>
<keyword evidence="9 14" id="KW-0297">G-protein coupled receptor</keyword>
<comment type="subcellular location">
    <subcellularLocation>
        <location evidence="2">Cell membrane</location>
        <topology evidence="2">Multi-pass membrane protein</topology>
    </subcellularLocation>
</comment>
<evidence type="ECO:0000256" key="12">
    <source>
        <dbReference type="ARBA" id="ARBA00023180"/>
    </source>
</evidence>
<dbReference type="FunFam" id="1.10.1220.70:FF:000001">
    <property type="entry name" value="Olfactory receptor"/>
    <property type="match status" value="1"/>
</dbReference>
<dbReference type="InterPro" id="IPR017452">
    <property type="entry name" value="GPCR_Rhodpsn_7TM"/>
</dbReference>
<dbReference type="InterPro" id="IPR000725">
    <property type="entry name" value="Olfact_rcpt"/>
</dbReference>
<feature type="transmembrane region" description="Helical" evidence="15">
    <location>
        <begin position="542"/>
        <end position="560"/>
    </location>
</feature>
<feature type="domain" description="G-protein coupled receptors family 1 profile" evidence="16">
    <location>
        <begin position="443"/>
        <end position="662"/>
    </location>
</feature>
<evidence type="ECO:0000313" key="17">
    <source>
        <dbReference type="EMBL" id="ELW46857.1"/>
    </source>
</evidence>
<feature type="transmembrane region" description="Helical" evidence="15">
    <location>
        <begin position="642"/>
        <end position="662"/>
    </location>
</feature>
<reference evidence="18" key="1">
    <citation type="submission" date="2012-07" db="EMBL/GenBank/DDBJ databases">
        <title>Genome of the Chinese tree shrew, a rising model animal genetically related to primates.</title>
        <authorList>
            <person name="Zhang G."/>
            <person name="Fan Y."/>
            <person name="Yao Y."/>
            <person name="Huang Z."/>
        </authorList>
    </citation>
    <scope>NUCLEOTIDE SEQUENCE [LARGE SCALE GENOMIC DNA]</scope>
</reference>
<protein>
    <submittedName>
        <fullName evidence="17">Olfactory receptor 5AK2</fullName>
    </submittedName>
</protein>
<evidence type="ECO:0000256" key="2">
    <source>
        <dbReference type="ARBA" id="ARBA00004651"/>
    </source>
</evidence>
<dbReference type="Pfam" id="PF13853">
    <property type="entry name" value="7tm_4"/>
    <property type="match status" value="4"/>
</dbReference>
<feature type="transmembrane region" description="Helical" evidence="15">
    <location>
        <begin position="500"/>
        <end position="522"/>
    </location>
</feature>
<reference evidence="18" key="2">
    <citation type="journal article" date="2013" name="Nat. Commun.">
        <title>Genome of the Chinese tree shrew.</title>
        <authorList>
            <person name="Fan Y."/>
            <person name="Huang Z.Y."/>
            <person name="Cao C.C."/>
            <person name="Chen C.S."/>
            <person name="Chen Y.X."/>
            <person name="Fan D.D."/>
            <person name="He J."/>
            <person name="Hou H.L."/>
            <person name="Hu L."/>
            <person name="Hu X.T."/>
            <person name="Jiang X.T."/>
            <person name="Lai R."/>
            <person name="Lang Y.S."/>
            <person name="Liang B."/>
            <person name="Liao S.G."/>
            <person name="Mu D."/>
            <person name="Ma Y.Y."/>
            <person name="Niu Y.Y."/>
            <person name="Sun X.Q."/>
            <person name="Xia J.Q."/>
            <person name="Xiao J."/>
            <person name="Xiong Z.Q."/>
            <person name="Xu L."/>
            <person name="Yang L."/>
            <person name="Zhang Y."/>
            <person name="Zhao W."/>
            <person name="Zhao X.D."/>
            <person name="Zheng Y.T."/>
            <person name="Zhou J.M."/>
            <person name="Zhu Y.B."/>
            <person name="Zhang G.J."/>
            <person name="Wang J."/>
            <person name="Yao Y.G."/>
        </authorList>
    </citation>
    <scope>NUCLEOTIDE SEQUENCE [LARGE SCALE GENOMIC DNA]</scope>
</reference>
<dbReference type="PROSITE" id="PS00237">
    <property type="entry name" value="G_PROTEIN_RECEP_F1_1"/>
    <property type="match status" value="2"/>
</dbReference>
<gene>
    <name evidence="17" type="ORF">TREES_T100012498</name>
</gene>
<dbReference type="GO" id="GO:0004930">
    <property type="term" value="F:G protein-coupled receptor activity"/>
    <property type="evidence" value="ECO:0007669"/>
    <property type="project" value="UniProtKB-KW"/>
</dbReference>
<feature type="domain" description="G-protein coupled receptors family 1 profile" evidence="16">
    <location>
        <begin position="41"/>
        <end position="245"/>
    </location>
</feature>
<keyword evidence="10 15" id="KW-0472">Membrane</keyword>
<keyword evidence="18" id="KW-1185">Reference proteome</keyword>
<keyword evidence="7" id="KW-0552">Olfaction</keyword>
<dbReference type="GO" id="GO:0005886">
    <property type="term" value="C:plasma membrane"/>
    <property type="evidence" value="ECO:0007669"/>
    <property type="project" value="UniProtKB-SubCell"/>
</dbReference>
<evidence type="ECO:0000256" key="7">
    <source>
        <dbReference type="ARBA" id="ARBA00022725"/>
    </source>
</evidence>
<evidence type="ECO:0000256" key="1">
    <source>
        <dbReference type="ARBA" id="ARBA00002936"/>
    </source>
</evidence>
<evidence type="ECO:0000256" key="8">
    <source>
        <dbReference type="ARBA" id="ARBA00022989"/>
    </source>
</evidence>
<keyword evidence="4" id="KW-1003">Cell membrane</keyword>
<keyword evidence="5" id="KW-0716">Sensory transduction</keyword>
<dbReference type="InterPro" id="IPR000276">
    <property type="entry name" value="GPCR_Rhodpsn"/>
</dbReference>
<proteinExistence type="inferred from homology"/>
<feature type="transmembrane region" description="Helical" evidence="15">
    <location>
        <begin position="140"/>
        <end position="164"/>
    </location>
</feature>
<keyword evidence="11 14" id="KW-0675">Receptor</keyword>
<comment type="function">
    <text evidence="1">Odorant receptor.</text>
</comment>
<feature type="transmembrane region" description="Helical" evidence="15">
    <location>
        <begin position="772"/>
        <end position="794"/>
    </location>
</feature>
<comment type="similarity">
    <text evidence="3 14">Belongs to the G-protein coupled receptor 1 family.</text>
</comment>
<feature type="domain" description="G-protein coupled receptors family 1 profile" evidence="16">
    <location>
        <begin position="715"/>
        <end position="964"/>
    </location>
</feature>
<dbReference type="PANTHER" id="PTHR48018">
    <property type="entry name" value="OLFACTORY RECEPTOR"/>
    <property type="match status" value="1"/>
</dbReference>
<dbReference type="eggNOG" id="ENOG502RF3K">
    <property type="taxonomic scope" value="Eukaryota"/>
</dbReference>
<evidence type="ECO:0000256" key="15">
    <source>
        <dbReference type="SAM" id="Phobius"/>
    </source>
</evidence>
<dbReference type="SUPFAM" id="SSF81321">
    <property type="entry name" value="Family A G protein-coupled receptor-like"/>
    <property type="match status" value="4"/>
</dbReference>
<dbReference type="PRINTS" id="PR00245">
    <property type="entry name" value="OLFACTORYR"/>
</dbReference>
<evidence type="ECO:0000256" key="4">
    <source>
        <dbReference type="ARBA" id="ARBA00022475"/>
    </source>
</evidence>
<dbReference type="STRING" id="246437.L9JD00"/>
<evidence type="ECO:0000256" key="10">
    <source>
        <dbReference type="ARBA" id="ARBA00023136"/>
    </source>
</evidence>
<feature type="transmembrane region" description="Helical" evidence="15">
    <location>
        <begin position="814"/>
        <end position="832"/>
    </location>
</feature>
<evidence type="ECO:0000256" key="9">
    <source>
        <dbReference type="ARBA" id="ARBA00023040"/>
    </source>
</evidence>
<dbReference type="GO" id="GO:0004984">
    <property type="term" value="F:olfactory receptor activity"/>
    <property type="evidence" value="ECO:0007669"/>
    <property type="project" value="InterPro"/>
</dbReference>
<organism evidence="17 18">
    <name type="scientific">Tupaia chinensis</name>
    <name type="common">Chinese tree shrew</name>
    <name type="synonym">Tupaia belangeri chinensis</name>
    <dbReference type="NCBI Taxonomy" id="246437"/>
    <lineage>
        <taxon>Eukaryota</taxon>
        <taxon>Metazoa</taxon>
        <taxon>Chordata</taxon>
        <taxon>Craniata</taxon>
        <taxon>Vertebrata</taxon>
        <taxon>Euteleostomi</taxon>
        <taxon>Mammalia</taxon>
        <taxon>Eutheria</taxon>
        <taxon>Euarchontoglires</taxon>
        <taxon>Scandentia</taxon>
        <taxon>Tupaiidae</taxon>
        <taxon>Tupaia</taxon>
    </lineage>
</organism>
<dbReference type="PRINTS" id="PR00237">
    <property type="entry name" value="GPCRRHODOPSN"/>
</dbReference>
<feature type="transmembrane region" description="Helical" evidence="15">
    <location>
        <begin position="98"/>
        <end position="120"/>
    </location>
</feature>
<evidence type="ECO:0000256" key="11">
    <source>
        <dbReference type="ARBA" id="ARBA00023170"/>
    </source>
</evidence>
<name>L9JD00_TUPCH</name>
<feature type="transmembrane region" description="Helical" evidence="15">
    <location>
        <begin position="425"/>
        <end position="450"/>
    </location>
</feature>
<feature type="transmembrane region" description="Helical" evidence="15">
    <location>
        <begin position="946"/>
        <end position="966"/>
    </location>
</feature>
<evidence type="ECO:0000256" key="6">
    <source>
        <dbReference type="ARBA" id="ARBA00022692"/>
    </source>
</evidence>
<dbReference type="AlphaFoldDB" id="L9JD00"/>
<feature type="domain" description="G-protein coupled receptors family 1 profile" evidence="16">
    <location>
        <begin position="246"/>
        <end position="442"/>
    </location>
</feature>
<feature type="transmembrane region" description="Helical" evidence="15">
    <location>
        <begin position="598"/>
        <end position="621"/>
    </location>
</feature>
<feature type="transmembrane region" description="Helical" evidence="15">
    <location>
        <begin position="911"/>
        <end position="934"/>
    </location>
</feature>
<feature type="transmembrane region" description="Helical" evidence="15">
    <location>
        <begin position="228"/>
        <end position="254"/>
    </location>
</feature>
<feature type="transmembrane region" description="Helical" evidence="15">
    <location>
        <begin position="23"/>
        <end position="48"/>
    </location>
</feature>
<evidence type="ECO:0000259" key="16">
    <source>
        <dbReference type="PROSITE" id="PS50262"/>
    </source>
</evidence>
<dbReference type="Gene3D" id="1.20.1070.10">
    <property type="entry name" value="Rhodopsin 7-helix transmembrane proteins"/>
    <property type="match status" value="4"/>
</dbReference>
<evidence type="ECO:0000256" key="14">
    <source>
        <dbReference type="RuleBase" id="RU000688"/>
    </source>
</evidence>
<evidence type="ECO:0000256" key="13">
    <source>
        <dbReference type="ARBA" id="ARBA00023224"/>
    </source>
</evidence>
<dbReference type="FunFam" id="1.20.1070.10:FF:000004">
    <property type="entry name" value="Olfactory receptor"/>
    <property type="match status" value="2"/>
</dbReference>
<dbReference type="InParanoid" id="L9JD00"/>
<dbReference type="EMBL" id="KB321179">
    <property type="protein sequence ID" value="ELW46857.1"/>
    <property type="molecule type" value="Genomic_DNA"/>
</dbReference>
<feature type="transmembrane region" description="Helical" evidence="15">
    <location>
        <begin position="184"/>
        <end position="207"/>
    </location>
</feature>
<feature type="transmembrane region" description="Helical" evidence="15">
    <location>
        <begin position="462"/>
        <end position="480"/>
    </location>
</feature>
<accession>L9JD00</accession>
<feature type="transmembrane region" description="Helical" evidence="15">
    <location>
        <begin position="337"/>
        <end position="356"/>
    </location>
</feature>